<evidence type="ECO:0000313" key="1">
    <source>
        <dbReference type="EMBL" id="TCV93286.1"/>
    </source>
</evidence>
<dbReference type="OrthoDB" id="5957531at2"/>
<dbReference type="Proteomes" id="UP000295645">
    <property type="component" value="Unassembled WGS sequence"/>
</dbReference>
<evidence type="ECO:0000313" key="2">
    <source>
        <dbReference type="Proteomes" id="UP000295645"/>
    </source>
</evidence>
<gene>
    <name evidence="1" type="ORF">EC912_105146</name>
</gene>
<sequence>MHRRIVGHYCVEVRSMQTSAGVYKSAYIVEPAAYIGPKDFVMISLLDDFENERSAVDAAMGRGIKHAEWLDTARSERTR</sequence>
<keyword evidence="2" id="KW-1185">Reference proteome</keyword>
<reference evidence="1 2" key="1">
    <citation type="submission" date="2019-03" db="EMBL/GenBank/DDBJ databases">
        <title>Above-ground endophytic microbial communities from plants in different locations in the United States.</title>
        <authorList>
            <person name="Frank C."/>
        </authorList>
    </citation>
    <scope>NUCLEOTIDE SEQUENCE [LARGE SCALE GENOMIC DNA]</scope>
    <source>
        <strain evidence="1 2">LP_13_YM</strain>
    </source>
</reference>
<organism evidence="1 2">
    <name type="scientific">Luteibacter rhizovicinus</name>
    <dbReference type="NCBI Taxonomy" id="242606"/>
    <lineage>
        <taxon>Bacteria</taxon>
        <taxon>Pseudomonadati</taxon>
        <taxon>Pseudomonadota</taxon>
        <taxon>Gammaproteobacteria</taxon>
        <taxon>Lysobacterales</taxon>
        <taxon>Rhodanobacteraceae</taxon>
        <taxon>Luteibacter</taxon>
    </lineage>
</organism>
<name>A0A4R3YLV9_9GAMM</name>
<dbReference type="EMBL" id="SMCS01000005">
    <property type="protein sequence ID" value="TCV93286.1"/>
    <property type="molecule type" value="Genomic_DNA"/>
</dbReference>
<accession>A0A4R3YLV9</accession>
<protein>
    <submittedName>
        <fullName evidence="1">Uncharacterized protein</fullName>
    </submittedName>
</protein>
<dbReference type="AlphaFoldDB" id="A0A4R3YLV9"/>
<proteinExistence type="predicted"/>
<comment type="caution">
    <text evidence="1">The sequence shown here is derived from an EMBL/GenBank/DDBJ whole genome shotgun (WGS) entry which is preliminary data.</text>
</comment>